<name>A0A8H7ZN39_9FUNG</name>
<accession>A0A8H7ZN39</accession>
<proteinExistence type="predicted"/>
<dbReference type="Proteomes" id="UP000673691">
    <property type="component" value="Unassembled WGS sequence"/>
</dbReference>
<protein>
    <submittedName>
        <fullName evidence="1">Uncharacterized protein</fullName>
    </submittedName>
</protein>
<dbReference type="AlphaFoldDB" id="A0A8H7ZN39"/>
<sequence length="77" mass="8526">MADMIAVNSRFTAATYREAFPSLFHSPRLLYPGIRLEAYDEPEDEDQEDVQPLKTFAGLATAPSLCSDPVCAALFSR</sequence>
<comment type="caution">
    <text evidence="1">The sequence shown here is derived from an EMBL/GenBank/DDBJ whole genome shotgun (WGS) entry which is preliminary data.</text>
</comment>
<reference evidence="1 2" key="1">
    <citation type="journal article" name="Sci. Rep.">
        <title>Genome-scale phylogenetic analyses confirm Olpidium as the closest living zoosporic fungus to the non-flagellated, terrestrial fungi.</title>
        <authorList>
            <person name="Chang Y."/>
            <person name="Rochon D."/>
            <person name="Sekimoto S."/>
            <person name="Wang Y."/>
            <person name="Chovatia M."/>
            <person name="Sandor L."/>
            <person name="Salamov A."/>
            <person name="Grigoriev I.V."/>
            <person name="Stajich J.E."/>
            <person name="Spatafora J.W."/>
        </authorList>
    </citation>
    <scope>NUCLEOTIDE SEQUENCE [LARGE SCALE GENOMIC DNA]</scope>
    <source>
        <strain evidence="1">S191</strain>
    </source>
</reference>
<dbReference type="EMBL" id="JAEFCI010012454">
    <property type="protein sequence ID" value="KAG5455988.1"/>
    <property type="molecule type" value="Genomic_DNA"/>
</dbReference>
<evidence type="ECO:0000313" key="1">
    <source>
        <dbReference type="EMBL" id="KAG5455988.1"/>
    </source>
</evidence>
<gene>
    <name evidence="1" type="ORF">BJ554DRAFT_4391</name>
</gene>
<dbReference type="OrthoDB" id="448893at2759"/>
<keyword evidence="2" id="KW-1185">Reference proteome</keyword>
<evidence type="ECO:0000313" key="2">
    <source>
        <dbReference type="Proteomes" id="UP000673691"/>
    </source>
</evidence>
<organism evidence="1 2">
    <name type="scientific">Olpidium bornovanus</name>
    <dbReference type="NCBI Taxonomy" id="278681"/>
    <lineage>
        <taxon>Eukaryota</taxon>
        <taxon>Fungi</taxon>
        <taxon>Fungi incertae sedis</taxon>
        <taxon>Olpidiomycota</taxon>
        <taxon>Olpidiomycotina</taxon>
        <taxon>Olpidiomycetes</taxon>
        <taxon>Olpidiales</taxon>
        <taxon>Olpidiaceae</taxon>
        <taxon>Olpidium</taxon>
    </lineage>
</organism>